<dbReference type="Proteomes" id="UP000077748">
    <property type="component" value="Plasmid pRBL16"/>
</dbReference>
<feature type="signal peptide" evidence="2">
    <location>
        <begin position="1"/>
        <end position="21"/>
    </location>
</feature>
<keyword evidence="3" id="KW-0614">Plasmid</keyword>
<feature type="coiled-coil region" evidence="1">
    <location>
        <begin position="155"/>
        <end position="243"/>
    </location>
</feature>
<reference evidence="3 4" key="1">
    <citation type="submission" date="2016-05" db="EMBL/GenBank/DDBJ databases">
        <title>Genome Sequence of Pseudomonas citronellolis Strain SJTE-3, an Estrogens and Persistent Organic Pollutants degradation strain.</title>
        <authorList>
            <person name="Liang R."/>
        </authorList>
    </citation>
    <scope>NUCLEOTIDE SEQUENCE [LARGE SCALE GENOMIC DNA]</scope>
    <source>
        <strain evidence="3 4">SJTE-3</strain>
        <plasmid evidence="4">Plasmid prbl16</plasmid>
    </source>
</reference>
<dbReference type="PROSITE" id="PS51257">
    <property type="entry name" value="PROKAR_LIPOPROTEIN"/>
    <property type="match status" value="1"/>
</dbReference>
<name>A0A1A9KNA0_9PSED</name>
<evidence type="ECO:0000256" key="1">
    <source>
        <dbReference type="SAM" id="Coils"/>
    </source>
</evidence>
<evidence type="ECO:0000256" key="2">
    <source>
        <dbReference type="SAM" id="SignalP"/>
    </source>
</evidence>
<feature type="chain" id="PRO_5008391933" description="TolA protein" evidence="2">
    <location>
        <begin position="22"/>
        <end position="480"/>
    </location>
</feature>
<feature type="coiled-coil region" evidence="1">
    <location>
        <begin position="58"/>
        <end position="92"/>
    </location>
</feature>
<accession>A0A1A9KNA0</accession>
<sequence length="480" mass="52417">MLNRPFPVPTLLAIALTAVLAGCTSTHEPVELASIEPQSQYDQRIQDGLGSQKYTESQILYMRRLNEFKDQIDSLEKQKQALEASLSTTAYEQDLGSGKAPSTESSRIEEFQAATQASQARVAEENSKAAIRQSIIENDRDRALLEAENRAMAEIEQLKAADAAKQADLAKLKAQLAEQKAESSRTLEKQRFAMAVANADAERRAANAVVEINNQISELKGQLSQLETKLAAAQKEHERLADLSRQLQTPVAVTAAITDQPSPEIGSLTESRIAEIKARLAREKTEITAKARTEVAALTAGAEIKKATVVAPVVTGRAVYAGSYGEKPTTYAKVDDKPVKQDAKPLAIASKQAPVVTVAKFEPKISPVVIQRGSDAGSAVLAGGPVTSSVQSPAPIVVSPKSRVIYDVLYVYKDEGSWQKFQRYLEAYGIKDFEPVHKGSTYYLYMGRFYDKLAAAKRVEYLNRTTNTNHATVHPQEVPM</sequence>
<geneLocation type="plasmid" evidence="4">
    <name>prbl16</name>
</geneLocation>
<dbReference type="AlphaFoldDB" id="A0A1A9KNA0"/>
<proteinExistence type="predicted"/>
<dbReference type="EMBL" id="CP015879">
    <property type="protein sequence ID" value="ANI18998.1"/>
    <property type="molecule type" value="Genomic_DNA"/>
</dbReference>
<evidence type="ECO:0008006" key="5">
    <source>
        <dbReference type="Google" id="ProtNLM"/>
    </source>
</evidence>
<evidence type="ECO:0000313" key="3">
    <source>
        <dbReference type="EMBL" id="ANI18998.1"/>
    </source>
</evidence>
<gene>
    <name evidence="3" type="ORF">A9C11_33640</name>
</gene>
<evidence type="ECO:0000313" key="4">
    <source>
        <dbReference type="Proteomes" id="UP000077748"/>
    </source>
</evidence>
<keyword evidence="2" id="KW-0732">Signal</keyword>
<keyword evidence="1" id="KW-0175">Coiled coil</keyword>
<organism evidence="3 4">
    <name type="scientific">Pseudomonas citronellolis</name>
    <dbReference type="NCBI Taxonomy" id="53408"/>
    <lineage>
        <taxon>Bacteria</taxon>
        <taxon>Pseudomonadati</taxon>
        <taxon>Pseudomonadota</taxon>
        <taxon>Gammaproteobacteria</taxon>
        <taxon>Pseudomonadales</taxon>
        <taxon>Pseudomonadaceae</taxon>
        <taxon>Pseudomonas</taxon>
    </lineage>
</organism>
<protein>
    <recommendedName>
        <fullName evidence="5">TolA protein</fullName>
    </recommendedName>
</protein>